<proteinExistence type="predicted"/>
<protein>
    <submittedName>
        <fullName evidence="2">Uncharacterized protein</fullName>
    </submittedName>
</protein>
<name>A0A8T0Q6J5_PANVG</name>
<accession>A0A8T0Q6J5</accession>
<dbReference type="AlphaFoldDB" id="A0A8T0Q6J5"/>
<gene>
    <name evidence="2" type="ORF">PVAP13_7NG180317</name>
</gene>
<evidence type="ECO:0000313" key="2">
    <source>
        <dbReference type="EMBL" id="KAG2566636.1"/>
    </source>
</evidence>
<evidence type="ECO:0000256" key="1">
    <source>
        <dbReference type="SAM" id="MobiDB-lite"/>
    </source>
</evidence>
<feature type="region of interest" description="Disordered" evidence="1">
    <location>
        <begin position="141"/>
        <end position="166"/>
    </location>
</feature>
<keyword evidence="3" id="KW-1185">Reference proteome</keyword>
<organism evidence="2 3">
    <name type="scientific">Panicum virgatum</name>
    <name type="common">Blackwell switchgrass</name>
    <dbReference type="NCBI Taxonomy" id="38727"/>
    <lineage>
        <taxon>Eukaryota</taxon>
        <taxon>Viridiplantae</taxon>
        <taxon>Streptophyta</taxon>
        <taxon>Embryophyta</taxon>
        <taxon>Tracheophyta</taxon>
        <taxon>Spermatophyta</taxon>
        <taxon>Magnoliopsida</taxon>
        <taxon>Liliopsida</taxon>
        <taxon>Poales</taxon>
        <taxon>Poaceae</taxon>
        <taxon>PACMAD clade</taxon>
        <taxon>Panicoideae</taxon>
        <taxon>Panicodae</taxon>
        <taxon>Paniceae</taxon>
        <taxon>Panicinae</taxon>
        <taxon>Panicum</taxon>
        <taxon>Panicum sect. Hiantes</taxon>
    </lineage>
</organism>
<dbReference type="Proteomes" id="UP000823388">
    <property type="component" value="Chromosome 7N"/>
</dbReference>
<sequence length="166" mass="17535">MEAPKAEAQLKKYATRIPILILQSPAPKETRSRCPTCLHSPFSFPLSFFFFSGSQLRGLRNLASCALREGHGREAWLAGGGEVPPLSPSIFPSLSLSSGGGANAGSELPGWWSGGLQWRRRVPALPGPLLSQRHPLTSSVAELPAASTAEDPSSRLPQAAGGLPRG</sequence>
<comment type="caution">
    <text evidence="2">The sequence shown here is derived from an EMBL/GenBank/DDBJ whole genome shotgun (WGS) entry which is preliminary data.</text>
</comment>
<evidence type="ECO:0000313" key="3">
    <source>
        <dbReference type="Proteomes" id="UP000823388"/>
    </source>
</evidence>
<dbReference type="EMBL" id="CM029050">
    <property type="protein sequence ID" value="KAG2566636.1"/>
    <property type="molecule type" value="Genomic_DNA"/>
</dbReference>
<reference evidence="2" key="1">
    <citation type="submission" date="2020-05" db="EMBL/GenBank/DDBJ databases">
        <title>WGS assembly of Panicum virgatum.</title>
        <authorList>
            <person name="Lovell J.T."/>
            <person name="Jenkins J."/>
            <person name="Shu S."/>
            <person name="Juenger T.E."/>
            <person name="Schmutz J."/>
        </authorList>
    </citation>
    <scope>NUCLEOTIDE SEQUENCE</scope>
    <source>
        <strain evidence="2">AP13</strain>
    </source>
</reference>